<evidence type="ECO:0000313" key="1">
    <source>
        <dbReference type="EMBL" id="KAG9067123.1"/>
    </source>
</evidence>
<dbReference type="Proteomes" id="UP000707451">
    <property type="component" value="Unassembled WGS sequence"/>
</dbReference>
<proteinExistence type="predicted"/>
<comment type="caution">
    <text evidence="1">The sequence shown here is derived from an EMBL/GenBank/DDBJ whole genome shotgun (WGS) entry which is preliminary data.</text>
</comment>
<accession>A0A9P7XVT6</accession>
<keyword evidence="2" id="KW-1185">Reference proteome</keyword>
<gene>
    <name evidence="1" type="ORF">KI688_011904</name>
</gene>
<evidence type="ECO:0000313" key="2">
    <source>
        <dbReference type="Proteomes" id="UP000707451"/>
    </source>
</evidence>
<dbReference type="OrthoDB" id="2424936at2759"/>
<sequence>MMPLFVGTAGIGVNSRIKSHLKYGGKRVVEQHARAGAVVMVDESMTSNICMFCFLEMRLAHATVNGKSVKVHGAVECINPSCDSFKAGYT</sequence>
<protein>
    <submittedName>
        <fullName evidence="1">Uncharacterized protein</fullName>
    </submittedName>
</protein>
<dbReference type="EMBL" id="JAHRHY010000008">
    <property type="protein sequence ID" value="KAG9067123.1"/>
    <property type="molecule type" value="Genomic_DNA"/>
</dbReference>
<name>A0A9P7XVT6_9FUNG</name>
<dbReference type="AlphaFoldDB" id="A0A9P7XVT6"/>
<organism evidence="1 2">
    <name type="scientific">Linnemannia hyalina</name>
    <dbReference type="NCBI Taxonomy" id="64524"/>
    <lineage>
        <taxon>Eukaryota</taxon>
        <taxon>Fungi</taxon>
        <taxon>Fungi incertae sedis</taxon>
        <taxon>Mucoromycota</taxon>
        <taxon>Mortierellomycotina</taxon>
        <taxon>Mortierellomycetes</taxon>
        <taxon>Mortierellales</taxon>
        <taxon>Mortierellaceae</taxon>
        <taxon>Linnemannia</taxon>
    </lineage>
</organism>
<reference evidence="1" key="1">
    <citation type="submission" date="2021-06" db="EMBL/GenBank/DDBJ databases">
        <title>Genome Sequence of Mortierella hyaline Strain SCG-10, a Cold-Adapted, Nitrate-Reducing Fungus Isolated from Soil in Minnesota, USA.</title>
        <authorList>
            <person name="Aldossari N."/>
        </authorList>
    </citation>
    <scope>NUCLEOTIDE SEQUENCE</scope>
    <source>
        <strain evidence="1">SCG-10</strain>
    </source>
</reference>